<dbReference type="EMBL" id="FMHY01000002">
    <property type="protein sequence ID" value="SCL63171.1"/>
    <property type="molecule type" value="Genomic_DNA"/>
</dbReference>
<proteinExistence type="predicted"/>
<dbReference type="Proteomes" id="UP000199696">
    <property type="component" value="Unassembled WGS sequence"/>
</dbReference>
<dbReference type="OrthoDB" id="9803665at2"/>
<dbReference type="RefSeq" id="WP_091123162.1">
    <property type="nucleotide sequence ID" value="NZ_FMHY01000002.1"/>
</dbReference>
<sequence>MKRDVVFLVADAAMDQMLRGFLGRPQFHRSIGCNPFRFDAREDLIVAPFRDPDVYGRAAELLQPYERSHRHAVAMLDLAWEGSPTPEQIREHIGAKLKAAWSHSAVIVIEPELEAWVWQENPHVAEAFKCGTDFRDVLRRSGHWPDGASKPPDPKAALEFLRRNHRADRSNAAFGRLAQKISVRHCEDRAFCQLRDTLREWFKEAS</sequence>
<evidence type="ECO:0000313" key="2">
    <source>
        <dbReference type="Proteomes" id="UP000199696"/>
    </source>
</evidence>
<dbReference type="InterPro" id="IPR059210">
    <property type="entry name" value="MADS4-like"/>
</dbReference>
<dbReference type="STRING" id="227316.GA0070604_4912"/>
<name>A0A1C6V9Y3_9ACTN</name>
<protein>
    <recommendedName>
        <fullName evidence="3">DUF4276 family protein</fullName>
    </recommendedName>
</protein>
<dbReference type="NCBIfam" id="NF047734">
    <property type="entry name" value="antiphage_MADS4"/>
    <property type="match status" value="1"/>
</dbReference>
<organism evidence="1 2">
    <name type="scientific">Micromonospora eburnea</name>
    <dbReference type="NCBI Taxonomy" id="227316"/>
    <lineage>
        <taxon>Bacteria</taxon>
        <taxon>Bacillati</taxon>
        <taxon>Actinomycetota</taxon>
        <taxon>Actinomycetes</taxon>
        <taxon>Micromonosporales</taxon>
        <taxon>Micromonosporaceae</taxon>
        <taxon>Micromonospora</taxon>
    </lineage>
</organism>
<evidence type="ECO:0000313" key="1">
    <source>
        <dbReference type="EMBL" id="SCL63171.1"/>
    </source>
</evidence>
<evidence type="ECO:0008006" key="3">
    <source>
        <dbReference type="Google" id="ProtNLM"/>
    </source>
</evidence>
<accession>A0A1C6V9Y3</accession>
<reference evidence="2" key="1">
    <citation type="submission" date="2016-06" db="EMBL/GenBank/DDBJ databases">
        <authorList>
            <person name="Varghese N."/>
            <person name="Submissions Spin"/>
        </authorList>
    </citation>
    <scope>NUCLEOTIDE SEQUENCE [LARGE SCALE GENOMIC DNA]</scope>
    <source>
        <strain evidence="2">DSM 44814</strain>
    </source>
</reference>
<keyword evidence="2" id="KW-1185">Reference proteome</keyword>
<dbReference type="AlphaFoldDB" id="A0A1C6V9Y3"/>
<gene>
    <name evidence="1" type="ORF">GA0070604_4912</name>
</gene>